<evidence type="ECO:0000256" key="1">
    <source>
        <dbReference type="SAM" id="MobiDB-lite"/>
    </source>
</evidence>
<name>A0A7S4R4Z2_9STRA</name>
<gene>
    <name evidence="2" type="ORF">DBRI00130_LOCUS13033</name>
</gene>
<dbReference type="EMBL" id="HBNS01016248">
    <property type="protein sequence ID" value="CAE4603620.1"/>
    <property type="molecule type" value="Transcribed_RNA"/>
</dbReference>
<accession>A0A7S4R4Z2</accession>
<dbReference type="AlphaFoldDB" id="A0A7S4R4Z2"/>
<sequence>MNTINIVSTLPVHNDPLSYFASRKDLASTQDKTQQHKPKQPQHINHSWENDNPAYYDSAYNYDADKLQKHRMEDDIAKLKLQLAEEKAEQDRLHLFTRCLEKECSVLRQDLQNSVGDQRADTGVQDAKGVKGTIQRYIIRVLEEQNMLKNDISVLTKEMYNLKQKLQFFGVDQTNTNKETLAVDDYDSLPKTCRRNTLPKEVGMRRLAKIFSFRRCSTGDASLFFMYGRGQEEDCQGLRKIENGDLVVESLLWD</sequence>
<feature type="region of interest" description="Disordered" evidence="1">
    <location>
        <begin position="27"/>
        <end position="50"/>
    </location>
</feature>
<organism evidence="2">
    <name type="scientific">Ditylum brightwellii</name>
    <dbReference type="NCBI Taxonomy" id="49249"/>
    <lineage>
        <taxon>Eukaryota</taxon>
        <taxon>Sar</taxon>
        <taxon>Stramenopiles</taxon>
        <taxon>Ochrophyta</taxon>
        <taxon>Bacillariophyta</taxon>
        <taxon>Mediophyceae</taxon>
        <taxon>Lithodesmiophycidae</taxon>
        <taxon>Lithodesmiales</taxon>
        <taxon>Lithodesmiaceae</taxon>
        <taxon>Ditylum</taxon>
    </lineage>
</organism>
<protein>
    <submittedName>
        <fullName evidence="2">Uncharacterized protein</fullName>
    </submittedName>
</protein>
<reference evidence="2" key="1">
    <citation type="submission" date="2021-01" db="EMBL/GenBank/DDBJ databases">
        <authorList>
            <person name="Corre E."/>
            <person name="Pelletier E."/>
            <person name="Niang G."/>
            <person name="Scheremetjew M."/>
            <person name="Finn R."/>
            <person name="Kale V."/>
            <person name="Holt S."/>
            <person name="Cochrane G."/>
            <person name="Meng A."/>
            <person name="Brown T."/>
            <person name="Cohen L."/>
        </authorList>
    </citation>
    <scope>NUCLEOTIDE SEQUENCE</scope>
    <source>
        <strain evidence="2">GSO104</strain>
    </source>
</reference>
<proteinExistence type="predicted"/>
<evidence type="ECO:0000313" key="2">
    <source>
        <dbReference type="EMBL" id="CAE4603620.1"/>
    </source>
</evidence>